<dbReference type="RefSeq" id="WP_188939487.1">
    <property type="nucleotide sequence ID" value="NZ_CP159289.1"/>
</dbReference>
<evidence type="ECO:0000313" key="2">
    <source>
        <dbReference type="EMBL" id="XCH24795.1"/>
    </source>
</evidence>
<reference evidence="1" key="1">
    <citation type="submission" date="2024-06" db="EMBL/GenBank/DDBJ databases">
        <title>Sequencing and assembly of the genome of Dyadobacter sp. strain 676, a symbiont of Cyamopsis tetragonoloba.</title>
        <authorList>
            <person name="Guro P."/>
            <person name="Sazanova A."/>
            <person name="Kuznetsova I."/>
            <person name="Belimov A."/>
            <person name="Safronova V."/>
        </authorList>
    </citation>
    <scope>NUCLEOTIDE SEQUENCE</scope>
    <source>
        <strain evidence="1">676</strain>
    </source>
</reference>
<dbReference type="EMBL" id="CP159289">
    <property type="protein sequence ID" value="XCH26621.1"/>
    <property type="molecule type" value="Genomic_DNA"/>
</dbReference>
<sequence>MDQSEEMFKLVRQWRKSGLSQSEFCKLHGMTVAKFGYWVGKEKLVEKATGFVRISAQRSAMDNAYEVIYPNGVQVNYQGGDLTVLSELIRLY</sequence>
<evidence type="ECO:0000313" key="1">
    <source>
        <dbReference type="EMBL" id="XCH24513.1"/>
    </source>
</evidence>
<name>A0AAU8FKX8_9BACT</name>
<evidence type="ECO:0000313" key="3">
    <source>
        <dbReference type="EMBL" id="XCH24800.1"/>
    </source>
</evidence>
<organism evidence="1">
    <name type="scientific">Dyadobacter sp. 676</name>
    <dbReference type="NCBI Taxonomy" id="3088362"/>
    <lineage>
        <taxon>Bacteria</taxon>
        <taxon>Pseudomonadati</taxon>
        <taxon>Bacteroidota</taxon>
        <taxon>Cytophagia</taxon>
        <taxon>Cytophagales</taxon>
        <taxon>Spirosomataceae</taxon>
        <taxon>Dyadobacter</taxon>
    </lineage>
</organism>
<gene>
    <name evidence="4" type="ORF">ABV298_09580</name>
    <name evidence="1" type="ORF">ABV298_30170</name>
    <name evidence="2" type="ORF">ABV298_31675</name>
    <name evidence="3" type="ORF">ABV298_31700</name>
</gene>
<dbReference type="EMBL" id="CP159289">
    <property type="protein sequence ID" value="XCH24513.1"/>
    <property type="molecule type" value="Genomic_DNA"/>
</dbReference>
<protein>
    <submittedName>
        <fullName evidence="1">IS66 family insertion sequence element accessory protein TnpB</fullName>
    </submittedName>
</protein>
<proteinExistence type="predicted"/>
<accession>A0AAU8FKX8</accession>
<dbReference type="NCBIfam" id="NF047593">
    <property type="entry name" value="IS66_ISAeme5_TnpA"/>
    <property type="match status" value="1"/>
</dbReference>
<dbReference type="EMBL" id="CP159289">
    <property type="protein sequence ID" value="XCH24800.1"/>
    <property type="molecule type" value="Genomic_DNA"/>
</dbReference>
<dbReference type="EMBL" id="CP159289">
    <property type="protein sequence ID" value="XCH24795.1"/>
    <property type="molecule type" value="Genomic_DNA"/>
</dbReference>
<dbReference type="AlphaFoldDB" id="A0AAU8FKX8"/>
<evidence type="ECO:0000313" key="4">
    <source>
        <dbReference type="EMBL" id="XCH26621.1"/>
    </source>
</evidence>